<dbReference type="EMBL" id="HE576752">
    <property type="protein sequence ID" value="CCC67537.1"/>
    <property type="molecule type" value="Genomic_DNA"/>
</dbReference>
<dbReference type="OrthoDB" id="5317514at2759"/>
<evidence type="ECO:0000259" key="2">
    <source>
        <dbReference type="Pfam" id="PF00882"/>
    </source>
</evidence>
<dbReference type="eggNOG" id="ENOG502QVNQ">
    <property type="taxonomic scope" value="Eukaryota"/>
</dbReference>
<proteinExistence type="predicted"/>
<dbReference type="InterPro" id="IPR029002">
    <property type="entry name" value="PLPC/GPLD1"/>
</dbReference>
<protein>
    <recommendedName>
        <fullName evidence="2">Phospholipase C/D domain-containing protein</fullName>
    </recommendedName>
</protein>
<dbReference type="HOGENOM" id="CLU_021704_0_0_1"/>
<dbReference type="RefSeq" id="XP_003673918.1">
    <property type="nucleotide sequence ID" value="XM_003673870.1"/>
</dbReference>
<dbReference type="InParanoid" id="G0V7T9"/>
<gene>
    <name evidence="3" type="primary">NCAS0A09790</name>
    <name evidence="3" type="ordered locus">NCAS_0A09790</name>
</gene>
<feature type="chain" id="PRO_5003410834" description="Phospholipase C/D domain-containing protein" evidence="1">
    <location>
        <begin position="24"/>
        <end position="733"/>
    </location>
</feature>
<organism evidence="3 4">
    <name type="scientific">Naumovozyma castellii</name>
    <name type="common">Yeast</name>
    <name type="synonym">Saccharomyces castellii</name>
    <dbReference type="NCBI Taxonomy" id="27288"/>
    <lineage>
        <taxon>Eukaryota</taxon>
        <taxon>Fungi</taxon>
        <taxon>Dikarya</taxon>
        <taxon>Ascomycota</taxon>
        <taxon>Saccharomycotina</taxon>
        <taxon>Saccharomycetes</taxon>
        <taxon>Saccharomycetales</taxon>
        <taxon>Saccharomycetaceae</taxon>
        <taxon>Naumovozyma</taxon>
    </lineage>
</organism>
<evidence type="ECO:0000256" key="1">
    <source>
        <dbReference type="SAM" id="SignalP"/>
    </source>
</evidence>
<dbReference type="OMA" id="FFPDALY"/>
<feature type="domain" description="Phospholipase C/D" evidence="2">
    <location>
        <begin position="28"/>
        <end position="197"/>
    </location>
</feature>
<evidence type="ECO:0000313" key="4">
    <source>
        <dbReference type="Proteomes" id="UP000001640"/>
    </source>
</evidence>
<dbReference type="GO" id="GO:0031012">
    <property type="term" value="C:extracellular matrix"/>
    <property type="evidence" value="ECO:0007669"/>
    <property type="project" value="TreeGrafter"/>
</dbReference>
<dbReference type="STRING" id="1064592.G0V7T9"/>
<evidence type="ECO:0000313" key="3">
    <source>
        <dbReference type="EMBL" id="CCC67537.1"/>
    </source>
</evidence>
<keyword evidence="1" id="KW-0732">Signal</keyword>
<dbReference type="Proteomes" id="UP000001640">
    <property type="component" value="Chromosome 1"/>
</dbReference>
<dbReference type="Pfam" id="PF00882">
    <property type="entry name" value="Zn_dep_PLPC"/>
    <property type="match status" value="1"/>
</dbReference>
<dbReference type="PANTHER" id="PTHR23221:SF7">
    <property type="entry name" value="PHOSPHATIDYLINOSITOL-GLYCAN-SPECIFIC PHOSPHOLIPASE D"/>
    <property type="match status" value="1"/>
</dbReference>
<reference key="2">
    <citation type="submission" date="2011-08" db="EMBL/GenBank/DDBJ databases">
        <title>Genome sequence of Naumovozyma castellii.</title>
        <authorList>
            <person name="Gordon J.L."/>
            <person name="Armisen D."/>
            <person name="Proux-Wera E."/>
            <person name="OhEigeartaigh S.S."/>
            <person name="Byrne K.P."/>
            <person name="Wolfe K.H."/>
        </authorList>
    </citation>
    <scope>NUCLEOTIDE SEQUENCE</scope>
    <source>
        <strain>Type strain:CBS 4309</strain>
    </source>
</reference>
<dbReference type="FunCoup" id="G0V7T9">
    <property type="interactions" value="74"/>
</dbReference>
<accession>G0V7T9</accession>
<dbReference type="KEGG" id="ncs:NCAS_0A09790"/>
<reference evidence="3 4" key="1">
    <citation type="journal article" date="2011" name="Proc. Natl. Acad. Sci. U.S.A.">
        <title>Evolutionary erosion of yeast sex chromosomes by mating-type switching accidents.</title>
        <authorList>
            <person name="Gordon J.L."/>
            <person name="Armisen D."/>
            <person name="Proux-Wera E."/>
            <person name="Oheigeartaigh S.S."/>
            <person name="Byrne K.P."/>
            <person name="Wolfe K.H."/>
        </authorList>
    </citation>
    <scope>NUCLEOTIDE SEQUENCE [LARGE SCALE GENOMIC DNA]</scope>
    <source>
        <strain evidence="4">ATCC 76901 / BCRC 22586 / CBS 4309 / NBRC 1992 / NRRL Y-12630</strain>
    </source>
</reference>
<name>G0V7T9_NAUCA</name>
<dbReference type="GO" id="GO:0004621">
    <property type="term" value="F:glycosylphosphatidylinositol phospholipase D activity"/>
    <property type="evidence" value="ECO:0007669"/>
    <property type="project" value="TreeGrafter"/>
</dbReference>
<dbReference type="PANTHER" id="PTHR23221">
    <property type="entry name" value="GLYCOSYLPHOSPHATIDYLINOSITOL PHOSPHOLIPASE D"/>
    <property type="match status" value="1"/>
</dbReference>
<keyword evidence="4" id="KW-1185">Reference proteome</keyword>
<sequence>MNSFDYAALICFFVAIFYHNVNAAGVITHLTFLSRCAPDELQELYYPWLKAGSFFPDSLYHCDPNNEKWAEFAEFTHWPKFIEIGIQYWHEKYQQVPESDDAIKLKSFILGVFSHQLVDISWHSLISNMRTHGLLKAFSELEFNGDISEAHNYLDVFGEFILLSNILGPQNHVNNERWEFYTDKNWVLPIEEDMLEYIARSGFSDAKISYKNLKTCLATGITAANTELSTFRSNRNNLLGIAYRISPRAKEFLQEYWLGGEFDLISQLRNCIPVIQSHFNQEAYPLNVLQCYDYLPCLDQEIQTPRHEILNLRHMGNSISLTPNVPFSNFGSTFTIGRFKDDDKYYLAISAPLQERVYLVKWAELGPSIHDCTEMISVPSIHGSKVDTLTLNDTDFLVVSNPKKNKICFYRHTQMIICLEDTLTQEVHQLKVETIHNSNNVSESNIFISSTYFGSEETGKLYILPSLKLLPLIFKEPVLTPIEITSLPIVQVHPGSQIVPYQHFGSSVESTDLCLYVTSQNQGVVFIYSIDAQTSQLFPKYYIQDNRNINPINNSNLPNLPLKTSNKHGMFGYLMKSWCHEGDIFVAISQHLFNKIHIYREVKDSIEFYCTLEFNSNVEPISSMVGFGTAIEYRLSDRTLYISSPGIYGGIGAIWKVSMREIRENRETMKKSSLNLNKFKYLHAINSKSHQRGISSFGSTLLSTFDNRLIIGIPNDGYGELKQDQLTGSIQII</sequence>
<dbReference type="GO" id="GO:0016020">
    <property type="term" value="C:membrane"/>
    <property type="evidence" value="ECO:0007669"/>
    <property type="project" value="EnsemblFungi"/>
</dbReference>
<dbReference type="GeneID" id="96901016"/>
<feature type="signal peptide" evidence="1">
    <location>
        <begin position="1"/>
        <end position="23"/>
    </location>
</feature>
<dbReference type="AlphaFoldDB" id="G0V7T9"/>